<evidence type="ECO:0000256" key="4">
    <source>
        <dbReference type="ARBA" id="ARBA00022737"/>
    </source>
</evidence>
<dbReference type="InterPro" id="IPR001841">
    <property type="entry name" value="Znf_RING"/>
</dbReference>
<evidence type="ECO:0000256" key="7">
    <source>
        <dbReference type="ARBA" id="ARBA00022833"/>
    </source>
</evidence>
<dbReference type="PANTHER" id="PTHR22770">
    <property type="entry name" value="UBIQUITIN CONJUGATING ENZYME 7 INTERACTING PROTEIN-RELATED"/>
    <property type="match status" value="1"/>
</dbReference>
<dbReference type="SMART" id="SM00647">
    <property type="entry name" value="IBR"/>
    <property type="match status" value="2"/>
</dbReference>
<dbReference type="InterPro" id="IPR044066">
    <property type="entry name" value="TRIAD_supradom"/>
</dbReference>
<comment type="caution">
    <text evidence="11">The sequence shown here is derived from an EMBL/GenBank/DDBJ whole genome shotgun (WGS) entry which is preliminary data.</text>
</comment>
<dbReference type="GO" id="GO:0097039">
    <property type="term" value="P:protein linear polyubiquitination"/>
    <property type="evidence" value="ECO:0007669"/>
    <property type="project" value="TreeGrafter"/>
</dbReference>
<dbReference type="OrthoDB" id="10009520at2759"/>
<feature type="domain" description="RING-type" evidence="9">
    <location>
        <begin position="36"/>
        <end position="81"/>
    </location>
</feature>
<keyword evidence="2" id="KW-0808">Transferase</keyword>
<keyword evidence="6" id="KW-0833">Ubl conjugation pathway</keyword>
<organism evidence="11 12">
    <name type="scientific">Paramecium sonneborni</name>
    <dbReference type="NCBI Taxonomy" id="65129"/>
    <lineage>
        <taxon>Eukaryota</taxon>
        <taxon>Sar</taxon>
        <taxon>Alveolata</taxon>
        <taxon>Ciliophora</taxon>
        <taxon>Intramacronucleata</taxon>
        <taxon>Oligohymenophorea</taxon>
        <taxon>Peniculida</taxon>
        <taxon>Parameciidae</taxon>
        <taxon>Paramecium</taxon>
    </lineage>
</organism>
<dbReference type="Pfam" id="PF01485">
    <property type="entry name" value="IBR"/>
    <property type="match status" value="2"/>
</dbReference>
<dbReference type="GO" id="GO:0043161">
    <property type="term" value="P:proteasome-mediated ubiquitin-dependent protein catabolic process"/>
    <property type="evidence" value="ECO:0007669"/>
    <property type="project" value="TreeGrafter"/>
</dbReference>
<reference evidence="11" key="1">
    <citation type="submission" date="2021-01" db="EMBL/GenBank/DDBJ databases">
        <authorList>
            <consortium name="Genoscope - CEA"/>
            <person name="William W."/>
        </authorList>
    </citation>
    <scope>NUCLEOTIDE SEQUENCE</scope>
</reference>
<dbReference type="PROSITE" id="PS50089">
    <property type="entry name" value="ZF_RING_2"/>
    <property type="match status" value="1"/>
</dbReference>
<dbReference type="PROSITE" id="PS51873">
    <property type="entry name" value="TRIAD"/>
    <property type="match status" value="1"/>
</dbReference>
<gene>
    <name evidence="11" type="ORF">PSON_ATCC_30995.1.T1040193</name>
</gene>
<evidence type="ECO:0000256" key="8">
    <source>
        <dbReference type="PROSITE-ProRule" id="PRU00175"/>
    </source>
</evidence>
<dbReference type="Proteomes" id="UP000692954">
    <property type="component" value="Unassembled WGS sequence"/>
</dbReference>
<evidence type="ECO:0000259" key="10">
    <source>
        <dbReference type="PROSITE" id="PS51873"/>
    </source>
</evidence>
<keyword evidence="4" id="KW-0677">Repeat</keyword>
<evidence type="ECO:0000256" key="1">
    <source>
        <dbReference type="ARBA" id="ARBA00004906"/>
    </source>
</evidence>
<keyword evidence="12" id="KW-1185">Reference proteome</keyword>
<protein>
    <recommendedName>
        <fullName evidence="13">RING-type domain-containing protein</fullName>
    </recommendedName>
</protein>
<evidence type="ECO:0000256" key="3">
    <source>
        <dbReference type="ARBA" id="ARBA00022723"/>
    </source>
</evidence>
<keyword evidence="5 8" id="KW-0863">Zinc-finger</keyword>
<keyword evidence="3" id="KW-0479">Metal-binding</keyword>
<evidence type="ECO:0000256" key="2">
    <source>
        <dbReference type="ARBA" id="ARBA00022679"/>
    </source>
</evidence>
<evidence type="ECO:0000256" key="5">
    <source>
        <dbReference type="ARBA" id="ARBA00022771"/>
    </source>
</evidence>
<evidence type="ECO:0000256" key="6">
    <source>
        <dbReference type="ARBA" id="ARBA00022786"/>
    </source>
</evidence>
<dbReference type="EMBL" id="CAJJDN010000104">
    <property type="protein sequence ID" value="CAD8113993.1"/>
    <property type="molecule type" value="Genomic_DNA"/>
</dbReference>
<dbReference type="InterPro" id="IPR002867">
    <property type="entry name" value="IBR_dom"/>
</dbReference>
<dbReference type="CDD" id="cd22584">
    <property type="entry name" value="Rcat_RBR_unk"/>
    <property type="match status" value="1"/>
</dbReference>
<dbReference type="Pfam" id="PF17123">
    <property type="entry name" value="zf-RING_11"/>
    <property type="match status" value="1"/>
</dbReference>
<sequence>MNNQNNQIDDQVVNQKNVRDKTGLPIKRFYSVKINCQICLDQLTQNDEIFRTNCGDTFHKNCINQYIEQNLKERYQELRCPSLHCKEKLSASLLPKLGYTYQQINIYFSAQLEALVIGYPDKFSCCPTLGCQNIFIVNQREQPLFWCEFCDKKYCLRCKSDAHPQFTCEEFQKSKNIENNEREFKKLIENLSCKQCSNCGAWILKSKGCNHMKCKCGYEFCYKCGRKYRAPDCKCPLFDRDNLPQP</sequence>
<proteinExistence type="predicted"/>
<accession>A0A8S1QEQ8</accession>
<name>A0A8S1QEQ8_9CILI</name>
<evidence type="ECO:0000313" key="12">
    <source>
        <dbReference type="Proteomes" id="UP000692954"/>
    </source>
</evidence>
<evidence type="ECO:0000259" key="9">
    <source>
        <dbReference type="PROSITE" id="PS50089"/>
    </source>
</evidence>
<feature type="domain" description="RING-type" evidence="10">
    <location>
        <begin position="32"/>
        <end position="239"/>
    </location>
</feature>
<dbReference type="PANTHER" id="PTHR22770:SF13">
    <property type="entry name" value="RING-TYPE DOMAIN-CONTAINING PROTEIN"/>
    <property type="match status" value="1"/>
</dbReference>
<dbReference type="GO" id="GO:0043130">
    <property type="term" value="F:ubiquitin binding"/>
    <property type="evidence" value="ECO:0007669"/>
    <property type="project" value="TreeGrafter"/>
</dbReference>
<dbReference type="GO" id="GO:0000151">
    <property type="term" value="C:ubiquitin ligase complex"/>
    <property type="evidence" value="ECO:0007669"/>
    <property type="project" value="TreeGrafter"/>
</dbReference>
<dbReference type="GO" id="GO:0004842">
    <property type="term" value="F:ubiquitin-protein transferase activity"/>
    <property type="evidence" value="ECO:0007669"/>
    <property type="project" value="TreeGrafter"/>
</dbReference>
<dbReference type="CDD" id="cd20335">
    <property type="entry name" value="BRcat_RBR"/>
    <property type="match status" value="1"/>
</dbReference>
<dbReference type="AlphaFoldDB" id="A0A8S1QEQ8"/>
<keyword evidence="7" id="KW-0862">Zinc</keyword>
<evidence type="ECO:0000313" key="11">
    <source>
        <dbReference type="EMBL" id="CAD8113993.1"/>
    </source>
</evidence>
<dbReference type="InterPro" id="IPR051628">
    <property type="entry name" value="LUBAC_E3_Ligases"/>
</dbReference>
<dbReference type="GO" id="GO:0008270">
    <property type="term" value="F:zinc ion binding"/>
    <property type="evidence" value="ECO:0007669"/>
    <property type="project" value="UniProtKB-KW"/>
</dbReference>
<evidence type="ECO:0008006" key="13">
    <source>
        <dbReference type="Google" id="ProtNLM"/>
    </source>
</evidence>
<comment type="pathway">
    <text evidence="1">Protein modification; protein ubiquitination.</text>
</comment>